<feature type="compositionally biased region" description="Basic and acidic residues" evidence="5">
    <location>
        <begin position="59"/>
        <end position="70"/>
    </location>
</feature>
<keyword evidence="3" id="KW-0378">Hydrolase</keyword>
<feature type="signal peptide" evidence="6">
    <location>
        <begin position="1"/>
        <end position="30"/>
    </location>
</feature>
<name>A0A4V2SNE1_9BACL</name>
<dbReference type="InterPro" id="IPR036366">
    <property type="entry name" value="PGBDSf"/>
</dbReference>
<dbReference type="RefSeq" id="WP_132744201.1">
    <property type="nucleotide sequence ID" value="NZ_SLXK01000004.1"/>
</dbReference>
<dbReference type="Pfam" id="PF00877">
    <property type="entry name" value="NLPC_P60"/>
    <property type="match status" value="1"/>
</dbReference>
<evidence type="ECO:0000256" key="6">
    <source>
        <dbReference type="SAM" id="SignalP"/>
    </source>
</evidence>
<dbReference type="PANTHER" id="PTHR47053">
    <property type="entry name" value="MUREIN DD-ENDOPEPTIDASE MEPH-RELATED"/>
    <property type="match status" value="1"/>
</dbReference>
<evidence type="ECO:0000256" key="2">
    <source>
        <dbReference type="ARBA" id="ARBA00022670"/>
    </source>
</evidence>
<dbReference type="AlphaFoldDB" id="A0A4V2SNE1"/>
<dbReference type="Pfam" id="PF01471">
    <property type="entry name" value="PG_binding_1"/>
    <property type="match status" value="1"/>
</dbReference>
<evidence type="ECO:0000259" key="7">
    <source>
        <dbReference type="PROSITE" id="PS51935"/>
    </source>
</evidence>
<evidence type="ECO:0000313" key="9">
    <source>
        <dbReference type="Proteomes" id="UP000295416"/>
    </source>
</evidence>
<feature type="compositionally biased region" description="Polar residues" evidence="5">
    <location>
        <begin position="42"/>
        <end position="53"/>
    </location>
</feature>
<evidence type="ECO:0000313" key="8">
    <source>
        <dbReference type="EMBL" id="TCP30916.1"/>
    </source>
</evidence>
<keyword evidence="4" id="KW-0788">Thiol protease</keyword>
<dbReference type="EMBL" id="SLXK01000004">
    <property type="protein sequence ID" value="TCP30916.1"/>
    <property type="molecule type" value="Genomic_DNA"/>
</dbReference>
<dbReference type="SUPFAM" id="SSF47090">
    <property type="entry name" value="PGBD-like"/>
    <property type="match status" value="1"/>
</dbReference>
<organism evidence="8 9">
    <name type="scientific">Scopulibacillus darangshiensis</name>
    <dbReference type="NCBI Taxonomy" id="442528"/>
    <lineage>
        <taxon>Bacteria</taxon>
        <taxon>Bacillati</taxon>
        <taxon>Bacillota</taxon>
        <taxon>Bacilli</taxon>
        <taxon>Bacillales</taxon>
        <taxon>Sporolactobacillaceae</taxon>
        <taxon>Scopulibacillus</taxon>
    </lineage>
</organism>
<keyword evidence="9" id="KW-1185">Reference proteome</keyword>
<comment type="similarity">
    <text evidence="1">Belongs to the peptidase C40 family.</text>
</comment>
<gene>
    <name evidence="8" type="ORF">EV207_10495</name>
</gene>
<dbReference type="InterPro" id="IPR051202">
    <property type="entry name" value="Peptidase_C40"/>
</dbReference>
<evidence type="ECO:0000256" key="3">
    <source>
        <dbReference type="ARBA" id="ARBA00022801"/>
    </source>
</evidence>
<dbReference type="GO" id="GO:0008234">
    <property type="term" value="F:cysteine-type peptidase activity"/>
    <property type="evidence" value="ECO:0007669"/>
    <property type="project" value="UniProtKB-KW"/>
</dbReference>
<proteinExistence type="inferred from homology"/>
<evidence type="ECO:0000256" key="4">
    <source>
        <dbReference type="ARBA" id="ARBA00022807"/>
    </source>
</evidence>
<dbReference type="Proteomes" id="UP000295416">
    <property type="component" value="Unassembled WGS sequence"/>
</dbReference>
<dbReference type="OrthoDB" id="9813368at2"/>
<dbReference type="InterPro" id="IPR038765">
    <property type="entry name" value="Papain-like_cys_pep_sf"/>
</dbReference>
<evidence type="ECO:0000256" key="5">
    <source>
        <dbReference type="SAM" id="MobiDB-lite"/>
    </source>
</evidence>
<sequence>MLKPKKNNIKRFVATTAVIGSLTMSSFAFHSGKASAHAPSLSDHSQQSEQTASGPVHSDSSKLLKAGDRGDAVSDVQSKLDAKGYGLAVDGIFGPNTEDAVRQFQGDKGLAVDGIVGPDTREALGTSDQGSGHTTSDVVSIAEGLVGSPYKWGGTTPNGFDCSGFLDYVYQKVGIDLPRTTNDIYKAGTKVSSPSPGDIVFFDNTYGNYGSGYATHAGVYVGNGKIVHAGSDGVVESDLSIDYWQNHLLGYRSYQK</sequence>
<dbReference type="GO" id="GO:0006508">
    <property type="term" value="P:proteolysis"/>
    <property type="evidence" value="ECO:0007669"/>
    <property type="project" value="UniProtKB-KW"/>
</dbReference>
<dbReference type="InterPro" id="IPR036365">
    <property type="entry name" value="PGBD-like_sf"/>
</dbReference>
<comment type="caution">
    <text evidence="8">The sequence shown here is derived from an EMBL/GenBank/DDBJ whole genome shotgun (WGS) entry which is preliminary data.</text>
</comment>
<dbReference type="InterPro" id="IPR000064">
    <property type="entry name" value="NLP_P60_dom"/>
</dbReference>
<feature type="region of interest" description="Disordered" evidence="5">
    <location>
        <begin position="35"/>
        <end position="70"/>
    </location>
</feature>
<reference evidence="8 9" key="1">
    <citation type="submission" date="2019-03" db="EMBL/GenBank/DDBJ databases">
        <title>Genomic Encyclopedia of Type Strains, Phase IV (KMG-IV): sequencing the most valuable type-strain genomes for metagenomic binning, comparative biology and taxonomic classification.</title>
        <authorList>
            <person name="Goeker M."/>
        </authorList>
    </citation>
    <scope>NUCLEOTIDE SEQUENCE [LARGE SCALE GENOMIC DNA]</scope>
    <source>
        <strain evidence="8 9">DSM 19377</strain>
    </source>
</reference>
<dbReference type="Gene3D" id="1.10.101.10">
    <property type="entry name" value="PGBD-like superfamily/PGBD"/>
    <property type="match status" value="1"/>
</dbReference>
<feature type="chain" id="PRO_5039181451" evidence="6">
    <location>
        <begin position="31"/>
        <end position="256"/>
    </location>
</feature>
<evidence type="ECO:0000256" key="1">
    <source>
        <dbReference type="ARBA" id="ARBA00007074"/>
    </source>
</evidence>
<accession>A0A4V2SNE1</accession>
<dbReference type="PROSITE" id="PS51935">
    <property type="entry name" value="NLPC_P60"/>
    <property type="match status" value="1"/>
</dbReference>
<dbReference type="SUPFAM" id="SSF54001">
    <property type="entry name" value="Cysteine proteinases"/>
    <property type="match status" value="1"/>
</dbReference>
<keyword evidence="6" id="KW-0732">Signal</keyword>
<dbReference type="PANTHER" id="PTHR47053:SF1">
    <property type="entry name" value="MUREIN DD-ENDOPEPTIDASE MEPH-RELATED"/>
    <property type="match status" value="1"/>
</dbReference>
<dbReference type="Gene3D" id="3.90.1720.10">
    <property type="entry name" value="endopeptidase domain like (from Nostoc punctiforme)"/>
    <property type="match status" value="1"/>
</dbReference>
<keyword evidence="2" id="KW-0645">Protease</keyword>
<dbReference type="InterPro" id="IPR002477">
    <property type="entry name" value="Peptidoglycan-bd-like"/>
</dbReference>
<protein>
    <submittedName>
        <fullName evidence="8">Putative peptidoglycan binding protein</fullName>
    </submittedName>
</protein>
<feature type="domain" description="NlpC/P60" evidence="7">
    <location>
        <begin position="132"/>
        <end position="255"/>
    </location>
</feature>